<accession>A0AAD9MK93</accession>
<feature type="domain" description="Calcineurin-like phosphoesterase" evidence="1">
    <location>
        <begin position="19"/>
        <end position="286"/>
    </location>
</feature>
<dbReference type="GO" id="GO:0030145">
    <property type="term" value="F:manganese ion binding"/>
    <property type="evidence" value="ECO:0007669"/>
    <property type="project" value="TreeGrafter"/>
</dbReference>
<dbReference type="InterPro" id="IPR004843">
    <property type="entry name" value="Calcineurin-like_PHP"/>
</dbReference>
<evidence type="ECO:0000313" key="3">
    <source>
        <dbReference type="Proteomes" id="UP001255856"/>
    </source>
</evidence>
<dbReference type="PANTHER" id="PTHR16509:SF1">
    <property type="entry name" value="MANGANESE-DEPENDENT ADP-RIBOSE_CDP-ALCOHOL DIPHOSPHATASE"/>
    <property type="match status" value="1"/>
</dbReference>
<dbReference type="GO" id="GO:0047734">
    <property type="term" value="F:CDP-glycerol diphosphatase activity"/>
    <property type="evidence" value="ECO:0007669"/>
    <property type="project" value="TreeGrafter"/>
</dbReference>
<keyword evidence="3" id="KW-1185">Reference proteome</keyword>
<dbReference type="GO" id="GO:0047631">
    <property type="term" value="F:ADP-ribose diphosphatase activity"/>
    <property type="evidence" value="ECO:0007669"/>
    <property type="project" value="TreeGrafter"/>
</dbReference>
<dbReference type="EMBL" id="JASFZW010000012">
    <property type="protein sequence ID" value="KAK2075963.1"/>
    <property type="molecule type" value="Genomic_DNA"/>
</dbReference>
<sequence length="346" mass="38048">MPGASSRGVHPPRGGEPLFRFGLVSDVQHADIPDGQSFGGVPRYYRNALVLLRRAVEGFKASDVAFALHLGDIVDFHNSVTPPEPGKALGREEEALQSVLDIFDELECPVYHMIGNHCLYCHRRPVLNRRLGIDRLQDARPHSYYTVSPFPGWRLIVLDGYDVSALGWEPGHPLHEQAMALLESRNPNEARWCFGGDKNSPVGLEGLERRFVRFGGGVSDAQLAWLDGQLEAATAAGERVLVCCHLPLHPATVPGVCLLWNYDEVLRRLQAHPGTVLGTLCGHAHRDAYHRDEAGIHHRVCAAILETPPGSDCYGVVSVHEDAIEVAGHGAFESQVWDLTRAKRAP</sequence>
<gene>
    <name evidence="2" type="ORF">QBZ16_001299</name>
</gene>
<dbReference type="InterPro" id="IPR029052">
    <property type="entry name" value="Metallo-depent_PP-like"/>
</dbReference>
<dbReference type="Proteomes" id="UP001255856">
    <property type="component" value="Unassembled WGS sequence"/>
</dbReference>
<dbReference type="AlphaFoldDB" id="A0AAD9MK93"/>
<proteinExistence type="predicted"/>
<dbReference type="PANTHER" id="PTHR16509">
    <property type="match status" value="1"/>
</dbReference>
<evidence type="ECO:0000313" key="2">
    <source>
        <dbReference type="EMBL" id="KAK2075963.1"/>
    </source>
</evidence>
<dbReference type="SUPFAM" id="SSF56300">
    <property type="entry name" value="Metallo-dependent phosphatases"/>
    <property type="match status" value="1"/>
</dbReference>
<dbReference type="GO" id="GO:0008663">
    <property type="term" value="F:2',3'-cyclic-nucleotide 2'-phosphodiesterase activity"/>
    <property type="evidence" value="ECO:0007669"/>
    <property type="project" value="TreeGrafter"/>
</dbReference>
<organism evidence="2 3">
    <name type="scientific">Prototheca wickerhamii</name>
    <dbReference type="NCBI Taxonomy" id="3111"/>
    <lineage>
        <taxon>Eukaryota</taxon>
        <taxon>Viridiplantae</taxon>
        <taxon>Chlorophyta</taxon>
        <taxon>core chlorophytes</taxon>
        <taxon>Trebouxiophyceae</taxon>
        <taxon>Chlorellales</taxon>
        <taxon>Chlorellaceae</taxon>
        <taxon>Prototheca</taxon>
    </lineage>
</organism>
<dbReference type="Pfam" id="PF00149">
    <property type="entry name" value="Metallophos"/>
    <property type="match status" value="1"/>
</dbReference>
<name>A0AAD9MK93_PROWI</name>
<evidence type="ECO:0000259" key="1">
    <source>
        <dbReference type="Pfam" id="PF00149"/>
    </source>
</evidence>
<dbReference type="Gene3D" id="3.60.21.10">
    <property type="match status" value="1"/>
</dbReference>
<protein>
    <recommendedName>
        <fullName evidence="1">Calcineurin-like phosphoesterase domain-containing protein</fullName>
    </recommendedName>
</protein>
<reference evidence="2" key="1">
    <citation type="submission" date="2021-01" db="EMBL/GenBank/DDBJ databases">
        <authorList>
            <person name="Eckstrom K.M.E."/>
        </authorList>
    </citation>
    <scope>NUCLEOTIDE SEQUENCE</scope>
    <source>
        <strain evidence="2">UVCC 0001</strain>
    </source>
</reference>
<comment type="caution">
    <text evidence="2">The sequence shown here is derived from an EMBL/GenBank/DDBJ whole genome shotgun (WGS) entry which is preliminary data.</text>
</comment>